<comment type="caution">
    <text evidence="1">The sequence shown here is derived from an EMBL/GenBank/DDBJ whole genome shotgun (WGS) entry which is preliminary data.</text>
</comment>
<organism evidence="1 2">
    <name type="scientific">Blattamonas nauphoetae</name>
    <dbReference type="NCBI Taxonomy" id="2049346"/>
    <lineage>
        <taxon>Eukaryota</taxon>
        <taxon>Metamonada</taxon>
        <taxon>Preaxostyla</taxon>
        <taxon>Oxymonadida</taxon>
        <taxon>Blattamonas</taxon>
    </lineage>
</organism>
<protein>
    <submittedName>
        <fullName evidence="1">Uncharacterized protein</fullName>
    </submittedName>
</protein>
<evidence type="ECO:0000313" key="2">
    <source>
        <dbReference type="Proteomes" id="UP001281761"/>
    </source>
</evidence>
<gene>
    <name evidence="1" type="ORF">BLNAU_10598</name>
</gene>
<sequence>MELRSDEHDADVVSELVKWEVRTMDEMENEANFVGLFQSMTSRTSEWNRNKRERQKRREVLLREEGWDDAFELRVVGIERNTYRSLPYWERRFRKELTFNADRLMKVGRRRNPTPLLFDLC</sequence>
<accession>A0ABQ9XT27</accession>
<name>A0ABQ9XT27_9EUKA</name>
<dbReference type="Proteomes" id="UP001281761">
    <property type="component" value="Unassembled WGS sequence"/>
</dbReference>
<dbReference type="EMBL" id="JARBJD010000078">
    <property type="protein sequence ID" value="KAK2954430.1"/>
    <property type="molecule type" value="Genomic_DNA"/>
</dbReference>
<evidence type="ECO:0000313" key="1">
    <source>
        <dbReference type="EMBL" id="KAK2954430.1"/>
    </source>
</evidence>
<proteinExistence type="predicted"/>
<keyword evidence="2" id="KW-1185">Reference proteome</keyword>
<reference evidence="1 2" key="1">
    <citation type="journal article" date="2022" name="bioRxiv">
        <title>Genomics of Preaxostyla Flagellates Illuminates Evolutionary Transitions and the Path Towards Mitochondrial Loss.</title>
        <authorList>
            <person name="Novak L.V.F."/>
            <person name="Treitli S.C."/>
            <person name="Pyrih J."/>
            <person name="Halakuc P."/>
            <person name="Pipaliya S.V."/>
            <person name="Vacek V."/>
            <person name="Brzon O."/>
            <person name="Soukal P."/>
            <person name="Eme L."/>
            <person name="Dacks J.B."/>
            <person name="Karnkowska A."/>
            <person name="Elias M."/>
            <person name="Hampl V."/>
        </authorList>
    </citation>
    <scope>NUCLEOTIDE SEQUENCE [LARGE SCALE GENOMIC DNA]</scope>
    <source>
        <strain evidence="1">NAU3</strain>
        <tissue evidence="1">Gut</tissue>
    </source>
</reference>